<protein>
    <recommendedName>
        <fullName evidence="3">Sulfhydryl oxidase</fullName>
    </recommendedName>
</protein>
<keyword evidence="2" id="KW-1185">Reference proteome</keyword>
<evidence type="ECO:0000313" key="2">
    <source>
        <dbReference type="Proteomes" id="UP001498398"/>
    </source>
</evidence>
<evidence type="ECO:0008006" key="3">
    <source>
        <dbReference type="Google" id="ProtNLM"/>
    </source>
</evidence>
<proteinExistence type="predicted"/>
<reference evidence="1 2" key="1">
    <citation type="submission" date="2024-01" db="EMBL/GenBank/DDBJ databases">
        <title>A draft genome for the cacao thread blight pathogen Marasmiellus scandens.</title>
        <authorList>
            <person name="Baruah I.K."/>
            <person name="Leung J."/>
            <person name="Bukari Y."/>
            <person name="Amoako-Attah I."/>
            <person name="Meinhardt L.W."/>
            <person name="Bailey B.A."/>
            <person name="Cohen S.P."/>
        </authorList>
    </citation>
    <scope>NUCLEOTIDE SEQUENCE [LARGE SCALE GENOMIC DNA]</scope>
    <source>
        <strain evidence="1 2">GH-19</strain>
    </source>
</reference>
<organism evidence="1 2">
    <name type="scientific">Marasmiellus scandens</name>
    <dbReference type="NCBI Taxonomy" id="2682957"/>
    <lineage>
        <taxon>Eukaryota</taxon>
        <taxon>Fungi</taxon>
        <taxon>Dikarya</taxon>
        <taxon>Basidiomycota</taxon>
        <taxon>Agaricomycotina</taxon>
        <taxon>Agaricomycetes</taxon>
        <taxon>Agaricomycetidae</taxon>
        <taxon>Agaricales</taxon>
        <taxon>Marasmiineae</taxon>
        <taxon>Omphalotaceae</taxon>
        <taxon>Marasmiellus</taxon>
    </lineage>
</organism>
<dbReference type="EMBL" id="JBANRG010000061">
    <property type="protein sequence ID" value="KAK7441744.1"/>
    <property type="molecule type" value="Genomic_DNA"/>
</dbReference>
<dbReference type="Proteomes" id="UP001498398">
    <property type="component" value="Unassembled WGS sequence"/>
</dbReference>
<gene>
    <name evidence="1" type="ORF">VKT23_016407</name>
</gene>
<evidence type="ECO:0000313" key="1">
    <source>
        <dbReference type="EMBL" id="KAK7441744.1"/>
    </source>
</evidence>
<accession>A0ABR1IUZ0</accession>
<comment type="caution">
    <text evidence="1">The sequence shown here is derived from an EMBL/GenBank/DDBJ whole genome shotgun (WGS) entry which is preliminary data.</text>
</comment>
<sequence>MPDLAPLLESPPSSHEATNACTLDSQRALATAWRVATVYLSWNADIDTSPETIRRVFEAFTQHIRCEECIRNRDRRIDQILRQWAELQPPRLNGH</sequence>
<name>A0ABR1IUZ0_9AGAR</name>